<dbReference type="InterPro" id="IPR018330">
    <property type="entry name" value="RecT_fam"/>
</dbReference>
<dbReference type="RefSeq" id="YP_001425586.1">
    <property type="nucleotide sequence ID" value="NC_009737.2"/>
</dbReference>
<reference evidence="1" key="1">
    <citation type="submission" date="2008-06" db="EMBL/GenBank/DDBJ databases">
        <title>A novel thermophilic bacteriophage bv1 isolated from a hot spring.</title>
        <authorList>
            <person name="Liu B."/>
            <person name="Zhang X."/>
        </authorList>
    </citation>
    <scope>NUCLEOTIDE SEQUENCE [LARGE SCALE GENOMIC DNA]</scope>
</reference>
<dbReference type="Proteomes" id="UP000002299">
    <property type="component" value="Segment"/>
</dbReference>
<dbReference type="EMBL" id="DQ840344">
    <property type="protein sequence ID" value="ABJ09602.1"/>
    <property type="molecule type" value="Genomic_DNA"/>
</dbReference>
<dbReference type="InterPro" id="IPR004590">
    <property type="entry name" value="ssDNA_annealing_RecT"/>
</dbReference>
<dbReference type="GO" id="GO:0003677">
    <property type="term" value="F:DNA binding"/>
    <property type="evidence" value="ECO:0007669"/>
    <property type="project" value="InterPro"/>
</dbReference>
<dbReference type="NCBIfam" id="NF007351">
    <property type="entry name" value="PRK09846.1"/>
    <property type="match status" value="1"/>
</dbReference>
<evidence type="ECO:0000313" key="1">
    <source>
        <dbReference type="EMBL" id="ABJ09602.1"/>
    </source>
</evidence>
<proteinExistence type="predicted"/>
<sequence length="289" mass="33015">MTQAEKLRNQLTAKANGNSQAAKKQDGGKVTVADLLQQMKPELERALPKHLDADRLIRIAMTEMRRNPELLSCEIKSLLGAIMQAAQLGLEPGLLGHCYLIPFKNRKNGTKEVQFVIGYKGLIDLVRRSGEVETIKAEAVYENDEFEFEYGLDERLRHKPLLFGDRGKLIGFYAYAKFKDGGHAFHVMSVEEINRLRDKYSRAKESGPWREEYEAMAKKTVIRQLIKYLPISIEIQRNISLDETVRKDIHDEPEQVDYIDMEVEAIEGEVIDGDSSEQETAAEQQELFN</sequence>
<dbReference type="GO" id="GO:0006259">
    <property type="term" value="P:DNA metabolic process"/>
    <property type="evidence" value="ECO:0007669"/>
    <property type="project" value="InterPro"/>
</dbReference>
<protein>
    <submittedName>
        <fullName evidence="1">DNA binding phage related protein RecT</fullName>
    </submittedName>
</protein>
<organism evidence="1 2">
    <name type="scientific">Bacillus phage 1</name>
    <dbReference type="NCBI Taxonomy" id="2785079"/>
    <lineage>
        <taxon>Viruses</taxon>
        <taxon>Duplodnaviria</taxon>
        <taxon>Heunggongvirae</taxon>
        <taxon>Uroviricota</taxon>
        <taxon>Caudoviricetes</taxon>
        <taxon>Svunavirus</taxon>
        <taxon>Svunavirus sv1</taxon>
    </lineage>
</organism>
<accession>A6XMH9</accession>
<dbReference type="Pfam" id="PF03837">
    <property type="entry name" value="RecT"/>
    <property type="match status" value="1"/>
</dbReference>
<dbReference type="NCBIfam" id="TIGR00616">
    <property type="entry name" value="rect"/>
    <property type="match status" value="1"/>
</dbReference>
<name>A6XMH9_9CAUD</name>
<evidence type="ECO:0000313" key="2">
    <source>
        <dbReference type="Proteomes" id="UP000002299"/>
    </source>
</evidence>
<dbReference type="KEGG" id="vg:5469580"/>
<keyword evidence="2" id="KW-1185">Reference proteome</keyword>
<dbReference type="GeneID" id="5469580"/>